<evidence type="ECO:0000313" key="2">
    <source>
        <dbReference type="Proteomes" id="UP000236413"/>
    </source>
</evidence>
<proteinExistence type="predicted"/>
<organism evidence="1 2">
    <name type="scientific">Chryseobacterium viscerum</name>
    <dbReference type="NCBI Taxonomy" id="1037377"/>
    <lineage>
        <taxon>Bacteria</taxon>
        <taxon>Pseudomonadati</taxon>
        <taxon>Bacteroidota</taxon>
        <taxon>Flavobacteriia</taxon>
        <taxon>Flavobacteriales</taxon>
        <taxon>Weeksellaceae</taxon>
        <taxon>Chryseobacterium group</taxon>
        <taxon>Chryseobacterium</taxon>
    </lineage>
</organism>
<dbReference type="EMBL" id="PPEG02000011">
    <property type="protein sequence ID" value="PWN58321.1"/>
    <property type="molecule type" value="Genomic_DNA"/>
</dbReference>
<reference evidence="1 2" key="1">
    <citation type="submission" date="2018-04" db="EMBL/GenBank/DDBJ databases">
        <title>Chryseobacterium oncorhynchi 701B-08T from rainbow trout, and Chryseobacterium viscerum 687B-08T from diseased fish.</title>
        <authorList>
            <person name="Jeong J.-J."/>
            <person name="Lee Y.J."/>
            <person name="Pathiraja D."/>
            <person name="Park B."/>
            <person name="Choi I.-G."/>
            <person name="Kim K.D."/>
        </authorList>
    </citation>
    <scope>NUCLEOTIDE SEQUENCE [LARGE SCALE GENOMIC DNA]</scope>
    <source>
        <strain evidence="1 2">687B-08</strain>
    </source>
</reference>
<dbReference type="Proteomes" id="UP000236413">
    <property type="component" value="Unassembled WGS sequence"/>
</dbReference>
<sequence>MSNKKETTKKQFVNHMLLETQELQYQFNDPLLELIDLRRRILRNFGYDFRRSILTSQNIYLVVIQH</sequence>
<name>A0A316WAJ7_9FLAO</name>
<evidence type="ECO:0000313" key="1">
    <source>
        <dbReference type="EMBL" id="PWN58321.1"/>
    </source>
</evidence>
<gene>
    <name evidence="1" type="ORF">C1634_022455</name>
</gene>
<comment type="caution">
    <text evidence="1">The sequence shown here is derived from an EMBL/GenBank/DDBJ whole genome shotgun (WGS) entry which is preliminary data.</text>
</comment>
<accession>A0A316WAJ7</accession>
<dbReference type="AlphaFoldDB" id="A0A316WAJ7"/>
<protein>
    <submittedName>
        <fullName evidence="1">Uncharacterized protein</fullName>
    </submittedName>
</protein>